<dbReference type="PANTHER" id="PTHR47592:SF27">
    <property type="entry name" value="OS08G0421700 PROTEIN"/>
    <property type="match status" value="1"/>
</dbReference>
<keyword evidence="3" id="KW-1185">Reference proteome</keyword>
<accession>A0ABR0R1S8</accession>
<proteinExistence type="predicted"/>
<dbReference type="Proteomes" id="UP001358586">
    <property type="component" value="Chromosome 1"/>
</dbReference>
<dbReference type="PANTHER" id="PTHR47592">
    <property type="entry name" value="PBF68 PROTEIN"/>
    <property type="match status" value="1"/>
</dbReference>
<evidence type="ECO:0000313" key="2">
    <source>
        <dbReference type="EMBL" id="KAK5845516.1"/>
    </source>
</evidence>
<sequence length="144" mass="16699">MLNLAKFFKDDPPTIKECEVDDVTDFTAVEVWEHSDFLCQNYILNRLSDALYEVATIIEKLPLTWNDFKNHLKHKRKEISVQYLITRLWIEEDNRGSFSELVTCDKGDKLYMSNATTSKIKGKGTVVLKMTSGKELKLQNVMYA</sequence>
<evidence type="ECO:0000313" key="3">
    <source>
        <dbReference type="Proteomes" id="UP001358586"/>
    </source>
</evidence>
<dbReference type="InterPro" id="IPR054722">
    <property type="entry name" value="PolX-like_BBD"/>
</dbReference>
<evidence type="ECO:0000259" key="1">
    <source>
        <dbReference type="Pfam" id="PF22936"/>
    </source>
</evidence>
<protein>
    <recommendedName>
        <fullName evidence="1">Retrovirus-related Pol polyprotein from transposon TNT 1-94-like beta-barrel domain-containing protein</fullName>
    </recommendedName>
</protein>
<dbReference type="Pfam" id="PF22936">
    <property type="entry name" value="Pol_BBD"/>
    <property type="match status" value="1"/>
</dbReference>
<reference evidence="2 3" key="1">
    <citation type="submission" date="2023-03" db="EMBL/GenBank/DDBJ databases">
        <title>WGS of Gossypium arboreum.</title>
        <authorList>
            <person name="Yu D."/>
        </authorList>
    </citation>
    <scope>NUCLEOTIDE SEQUENCE [LARGE SCALE GENOMIC DNA]</scope>
    <source>
        <tissue evidence="2">Leaf</tissue>
    </source>
</reference>
<dbReference type="EMBL" id="JARKNE010000001">
    <property type="protein sequence ID" value="KAK5845516.1"/>
    <property type="molecule type" value="Genomic_DNA"/>
</dbReference>
<feature type="domain" description="Retrovirus-related Pol polyprotein from transposon TNT 1-94-like beta-barrel" evidence="1">
    <location>
        <begin position="94"/>
        <end position="143"/>
    </location>
</feature>
<organism evidence="2 3">
    <name type="scientific">Gossypium arboreum</name>
    <name type="common">Tree cotton</name>
    <name type="synonym">Gossypium nanking</name>
    <dbReference type="NCBI Taxonomy" id="29729"/>
    <lineage>
        <taxon>Eukaryota</taxon>
        <taxon>Viridiplantae</taxon>
        <taxon>Streptophyta</taxon>
        <taxon>Embryophyta</taxon>
        <taxon>Tracheophyta</taxon>
        <taxon>Spermatophyta</taxon>
        <taxon>Magnoliopsida</taxon>
        <taxon>eudicotyledons</taxon>
        <taxon>Gunneridae</taxon>
        <taxon>Pentapetalae</taxon>
        <taxon>rosids</taxon>
        <taxon>malvids</taxon>
        <taxon>Malvales</taxon>
        <taxon>Malvaceae</taxon>
        <taxon>Malvoideae</taxon>
        <taxon>Gossypium</taxon>
    </lineage>
</organism>
<gene>
    <name evidence="2" type="ORF">PVK06_001707</name>
</gene>
<comment type="caution">
    <text evidence="2">The sequence shown here is derived from an EMBL/GenBank/DDBJ whole genome shotgun (WGS) entry which is preliminary data.</text>
</comment>
<name>A0ABR0R1S8_GOSAR</name>